<dbReference type="AlphaFoldDB" id="S9P5Z8"/>
<organism evidence="1 2">
    <name type="scientific">Cystobacter fuscus (strain ATCC 25194 / DSM 2262 / NBRC 100088 / M29)</name>
    <dbReference type="NCBI Taxonomy" id="1242864"/>
    <lineage>
        <taxon>Bacteria</taxon>
        <taxon>Pseudomonadati</taxon>
        <taxon>Myxococcota</taxon>
        <taxon>Myxococcia</taxon>
        <taxon>Myxococcales</taxon>
        <taxon>Cystobacterineae</taxon>
        <taxon>Archangiaceae</taxon>
        <taxon>Cystobacter</taxon>
    </lineage>
</organism>
<reference evidence="1" key="1">
    <citation type="submission" date="2013-05" db="EMBL/GenBank/DDBJ databases">
        <title>Genome assembly of Cystobacter fuscus DSM 2262.</title>
        <authorList>
            <person name="Sharma G."/>
            <person name="Khatri I."/>
            <person name="Kaur C."/>
            <person name="Mayilraj S."/>
            <person name="Subramanian S."/>
        </authorList>
    </citation>
    <scope>NUCLEOTIDE SEQUENCE [LARGE SCALE GENOMIC DNA]</scope>
    <source>
        <strain evidence="1">DSM 2262</strain>
    </source>
</reference>
<evidence type="ECO:0000313" key="2">
    <source>
        <dbReference type="Proteomes" id="UP000011682"/>
    </source>
</evidence>
<gene>
    <name evidence="1" type="ORF">D187_004877</name>
</gene>
<keyword evidence="2" id="KW-1185">Reference proteome</keyword>
<sequence length="205" mass="22331">MQPPSLEHPTSTTPSVPRYRRWAVHLALVVACIGSVATSPSPLPPQVNSEYEGAPLGLTTQATTATRHFKVRVSTQEKSFDRVELLLRAEVTARWSPTDPNSHEKPWLLTRLYIPSDNDSGAGPGRGEVLILGKPNQPMTVETLTSDSSECKTDQGCEWTVPLEFELLPHAAEGSVEVEWKVTAEAYAEGATTLPKGFTVQVSEP</sequence>
<comment type="caution">
    <text evidence="1">The sequence shown here is derived from an EMBL/GenBank/DDBJ whole genome shotgun (WGS) entry which is preliminary data.</text>
</comment>
<evidence type="ECO:0000313" key="1">
    <source>
        <dbReference type="EMBL" id="EPX57637.1"/>
    </source>
</evidence>
<dbReference type="EMBL" id="ANAH02000034">
    <property type="protein sequence ID" value="EPX57637.1"/>
    <property type="molecule type" value="Genomic_DNA"/>
</dbReference>
<name>S9P5Z8_CYSF2</name>
<accession>S9P5Z8</accession>
<protein>
    <submittedName>
        <fullName evidence="1">Uncharacterized protein</fullName>
    </submittedName>
</protein>
<dbReference type="Proteomes" id="UP000011682">
    <property type="component" value="Unassembled WGS sequence"/>
</dbReference>
<proteinExistence type="predicted"/>